<proteinExistence type="predicted"/>
<dbReference type="AlphaFoldDB" id="A0A660E3K0"/>
<keyword evidence="2" id="KW-1185">Reference proteome</keyword>
<accession>A0A660E3K0</accession>
<dbReference type="RefSeq" id="WP_130852328.1">
    <property type="nucleotide sequence ID" value="NZ_UYIG01000174.1"/>
</dbReference>
<protein>
    <submittedName>
        <fullName evidence="1">Uncharacterized protein</fullName>
    </submittedName>
</protein>
<dbReference type="EMBL" id="UYIG01000174">
    <property type="protein sequence ID" value="VDG30200.1"/>
    <property type="molecule type" value="Genomic_DNA"/>
</dbReference>
<dbReference type="OrthoDB" id="2325306at2"/>
<evidence type="ECO:0000313" key="1">
    <source>
        <dbReference type="EMBL" id="VDG30200.1"/>
    </source>
</evidence>
<reference evidence="1 2" key="1">
    <citation type="submission" date="2018-11" db="EMBL/GenBank/DDBJ databases">
        <authorList>
            <person name="Wuyts S."/>
        </authorList>
    </citation>
    <scope>NUCLEOTIDE SEQUENCE [LARGE SCALE GENOMIC DNA]</scope>
    <source>
        <strain evidence="1">Lactobacillus mudanjiangensis AMBF249</strain>
    </source>
</reference>
<evidence type="ECO:0000313" key="2">
    <source>
        <dbReference type="Proteomes" id="UP000289996"/>
    </source>
</evidence>
<gene>
    <name evidence="1" type="ORF">MUDAN_MDHGFNIF_01753</name>
</gene>
<dbReference type="Proteomes" id="UP000289996">
    <property type="component" value="Unassembled WGS sequence"/>
</dbReference>
<sequence>MAKMINTKYGYVTPQEAEMDAHLDKWMKRRAKQHGAFSLETKKKAITPSKNVTCQIYLSDCQQHLWPYLWHQLTYP</sequence>
<name>A0A660E3K0_9LACO</name>
<organism evidence="1 2">
    <name type="scientific">Lactiplantibacillus mudanjiangensis</name>
    <dbReference type="NCBI Taxonomy" id="1296538"/>
    <lineage>
        <taxon>Bacteria</taxon>
        <taxon>Bacillati</taxon>
        <taxon>Bacillota</taxon>
        <taxon>Bacilli</taxon>
        <taxon>Lactobacillales</taxon>
        <taxon>Lactobacillaceae</taxon>
        <taxon>Lactiplantibacillus</taxon>
    </lineage>
</organism>